<evidence type="ECO:0000259" key="3">
    <source>
        <dbReference type="Pfam" id="PF24698"/>
    </source>
</evidence>
<dbReference type="Proteomes" id="UP000704738">
    <property type="component" value="Unassembled WGS sequence"/>
</dbReference>
<keyword evidence="4" id="KW-0378">Hydrolase</keyword>
<dbReference type="InterPro" id="IPR056079">
    <property type="entry name" value="DUF7662"/>
</dbReference>
<dbReference type="AlphaFoldDB" id="A0ABD6NEY5"/>
<dbReference type="InterPro" id="IPR003615">
    <property type="entry name" value="HNH_nuc"/>
</dbReference>
<gene>
    <name evidence="4" type="ORF">DM819_15120</name>
</gene>
<accession>A0ABD6NEY5</accession>
<reference evidence="4 5" key="1">
    <citation type="submission" date="2018-06" db="EMBL/GenBank/DDBJ databases">
        <title>Bacteria isolated from soil of Wuhan.</title>
        <authorList>
            <person name="Xiang W."/>
            <person name="Huang C."/>
        </authorList>
    </citation>
    <scope>NUCLEOTIDE SEQUENCE [LARGE SCALE GENOMIC DNA]</scope>
    <source>
        <strain evidence="5">xwS4</strain>
    </source>
</reference>
<evidence type="ECO:0000256" key="1">
    <source>
        <dbReference type="SAM" id="Coils"/>
    </source>
</evidence>
<protein>
    <submittedName>
        <fullName evidence="4">HNH endonuclease</fullName>
    </submittedName>
</protein>
<evidence type="ECO:0000313" key="4">
    <source>
        <dbReference type="EMBL" id="NWL47145.1"/>
    </source>
</evidence>
<proteinExistence type="predicted"/>
<comment type="caution">
    <text evidence="4">The sequence shown here is derived from an EMBL/GenBank/DDBJ whole genome shotgun (WGS) entry which is preliminary data.</text>
</comment>
<dbReference type="Pfam" id="PF13391">
    <property type="entry name" value="HNH_2"/>
    <property type="match status" value="1"/>
</dbReference>
<evidence type="ECO:0000259" key="2">
    <source>
        <dbReference type="Pfam" id="PF13391"/>
    </source>
</evidence>
<dbReference type="EMBL" id="QJRE01000112">
    <property type="protein sequence ID" value="NWL47145.1"/>
    <property type="molecule type" value="Genomic_DNA"/>
</dbReference>
<sequence>MPLADFLRSQTVNSVVLTFAQIDELVGGLPPVARNHNAWWANSRTDDSHTWAHLWIEAGWERKSLDLSAEVVVFERHSPEQETSRFWWVNHKQTYQAELEGGYIWSPTKNKNGARNQTYINLTLVRAGDVVISYAGGQIRAIGVATSVYTEQAKPEDFGQAGLNWSDTGWLVPIEWTVLDKAVSPKDHITAITSLLPAKNSPLQANGNGNQGCYLASISPELGSFVLRLSNSAGSAIIERVHELEDQVRADEAEREIQLNQELASTEREQLVRSRVGQGTFRLQVLDLEKSCRLTGVSDKRFLIASHIKPWKDCSNAERLDGSNGLMLAPHVDKLFDRGWITFQDNGDLLVADAAKEIVSAWGLTSSLNVGSFTLEQRSYLSHHRSEVYKGRV</sequence>
<name>A0ABD6NEY5_9PSED</name>
<dbReference type="GO" id="GO:0004519">
    <property type="term" value="F:endonuclease activity"/>
    <property type="evidence" value="ECO:0007669"/>
    <property type="project" value="UniProtKB-KW"/>
</dbReference>
<keyword evidence="1" id="KW-0175">Coiled coil</keyword>
<keyword evidence="4" id="KW-0540">Nuclease</keyword>
<feature type="coiled-coil region" evidence="1">
    <location>
        <begin position="241"/>
        <end position="270"/>
    </location>
</feature>
<evidence type="ECO:0000313" key="5">
    <source>
        <dbReference type="Proteomes" id="UP000704738"/>
    </source>
</evidence>
<dbReference type="RefSeq" id="WP_179052950.1">
    <property type="nucleotide sequence ID" value="NZ_QJRE01000112.1"/>
</dbReference>
<organism evidence="4 5">
    <name type="scientific">Pseudomonas hunanensis</name>
    <dbReference type="NCBI Taxonomy" id="1247546"/>
    <lineage>
        <taxon>Bacteria</taxon>
        <taxon>Pseudomonadati</taxon>
        <taxon>Pseudomonadota</taxon>
        <taxon>Gammaproteobacteria</taxon>
        <taxon>Pseudomonadales</taxon>
        <taxon>Pseudomonadaceae</taxon>
        <taxon>Pseudomonas</taxon>
    </lineage>
</organism>
<dbReference type="Pfam" id="PF24698">
    <property type="entry name" value="DUF7662"/>
    <property type="match status" value="1"/>
</dbReference>
<feature type="domain" description="HNH nuclease" evidence="2">
    <location>
        <begin position="292"/>
        <end position="344"/>
    </location>
</feature>
<keyword evidence="4" id="KW-0255">Endonuclease</keyword>
<feature type="domain" description="DUF7662" evidence="3">
    <location>
        <begin position="2"/>
        <end position="75"/>
    </location>
</feature>